<keyword evidence="11" id="KW-1185">Reference proteome</keyword>
<comment type="catalytic activity">
    <reaction evidence="8">
        <text>L-serine + acetyl-CoA = O-acetyl-L-serine + CoA</text>
        <dbReference type="Rhea" id="RHEA:24560"/>
        <dbReference type="ChEBI" id="CHEBI:33384"/>
        <dbReference type="ChEBI" id="CHEBI:57287"/>
        <dbReference type="ChEBI" id="CHEBI:57288"/>
        <dbReference type="ChEBI" id="CHEBI:58340"/>
        <dbReference type="EC" id="2.3.1.30"/>
    </reaction>
</comment>
<evidence type="ECO:0000313" key="11">
    <source>
        <dbReference type="Proteomes" id="UP001501444"/>
    </source>
</evidence>
<dbReference type="EC" id="2.3.1.30" evidence="3"/>
<evidence type="ECO:0000256" key="2">
    <source>
        <dbReference type="ARBA" id="ARBA00007274"/>
    </source>
</evidence>
<dbReference type="Proteomes" id="UP001501444">
    <property type="component" value="Unassembled WGS sequence"/>
</dbReference>
<accession>A0ABP5TSS2</accession>
<evidence type="ECO:0000256" key="7">
    <source>
        <dbReference type="ARBA" id="ARBA00023315"/>
    </source>
</evidence>
<keyword evidence="6" id="KW-0198">Cysteine biosynthesis</keyword>
<feature type="region of interest" description="Disordered" evidence="9">
    <location>
        <begin position="166"/>
        <end position="196"/>
    </location>
</feature>
<gene>
    <name evidence="10" type="ORF">GCM10010170_054110</name>
</gene>
<dbReference type="InterPro" id="IPR045304">
    <property type="entry name" value="LbH_SAT"/>
</dbReference>
<keyword evidence="7" id="KW-0012">Acyltransferase</keyword>
<protein>
    <recommendedName>
        <fullName evidence="3">serine O-acetyltransferase</fullName>
        <ecNumber evidence="3">2.3.1.30</ecNumber>
    </recommendedName>
</protein>
<evidence type="ECO:0000256" key="8">
    <source>
        <dbReference type="ARBA" id="ARBA00049486"/>
    </source>
</evidence>
<sequence length="196" mass="21146">MLDDIRTACRRDPALYGIHRIEVLLYPGLWALWGHRVAHRLYRWGVPLLPRLISQAMRNATGIEIHPGAVVGRRLFIDHGAGVVIGQTARIGDDVTMYHQVTLGGRGWRRDPKGGHRHPSVGDRVVLGVGATVLGPVHIGDDAEIGALCLVLSDIPAGARLRAPAAEALPRSPAAAPGSQTSQLRSQEWSTTTSPH</sequence>
<dbReference type="InterPro" id="IPR001451">
    <property type="entry name" value="Hexapep"/>
</dbReference>
<evidence type="ECO:0000256" key="1">
    <source>
        <dbReference type="ARBA" id="ARBA00004876"/>
    </source>
</evidence>
<evidence type="ECO:0000256" key="5">
    <source>
        <dbReference type="ARBA" id="ARBA00022679"/>
    </source>
</evidence>
<comment type="similarity">
    <text evidence="2">Belongs to the transferase hexapeptide repeat family.</text>
</comment>
<dbReference type="InterPro" id="IPR042122">
    <property type="entry name" value="Ser_AcTrfase_N_sf"/>
</dbReference>
<feature type="compositionally biased region" description="Low complexity" evidence="9">
    <location>
        <begin position="166"/>
        <end position="177"/>
    </location>
</feature>
<keyword evidence="5" id="KW-0808">Transferase</keyword>
<dbReference type="Gene3D" id="2.160.10.10">
    <property type="entry name" value="Hexapeptide repeat proteins"/>
    <property type="match status" value="1"/>
</dbReference>
<dbReference type="CDD" id="cd03354">
    <property type="entry name" value="LbH_SAT"/>
    <property type="match status" value="1"/>
</dbReference>
<dbReference type="Pfam" id="PF00132">
    <property type="entry name" value="Hexapep"/>
    <property type="match status" value="1"/>
</dbReference>
<keyword evidence="4" id="KW-0028">Amino-acid biosynthesis</keyword>
<proteinExistence type="inferred from homology"/>
<evidence type="ECO:0000256" key="3">
    <source>
        <dbReference type="ARBA" id="ARBA00013266"/>
    </source>
</evidence>
<dbReference type="InterPro" id="IPR053376">
    <property type="entry name" value="Serine_acetyltransferase"/>
</dbReference>
<dbReference type="InterPro" id="IPR011004">
    <property type="entry name" value="Trimer_LpxA-like_sf"/>
</dbReference>
<evidence type="ECO:0000256" key="9">
    <source>
        <dbReference type="SAM" id="MobiDB-lite"/>
    </source>
</evidence>
<dbReference type="Gene3D" id="1.10.3130.10">
    <property type="entry name" value="serine acetyltransferase, domain 1"/>
    <property type="match status" value="1"/>
</dbReference>
<reference evidence="11" key="1">
    <citation type="journal article" date="2019" name="Int. J. Syst. Evol. Microbiol.">
        <title>The Global Catalogue of Microorganisms (GCM) 10K type strain sequencing project: providing services to taxonomists for standard genome sequencing and annotation.</title>
        <authorList>
            <consortium name="The Broad Institute Genomics Platform"/>
            <consortium name="The Broad Institute Genome Sequencing Center for Infectious Disease"/>
            <person name="Wu L."/>
            <person name="Ma J."/>
        </authorList>
    </citation>
    <scope>NUCLEOTIDE SEQUENCE [LARGE SCALE GENOMIC DNA]</scope>
    <source>
        <strain evidence="11">JCM 3272</strain>
    </source>
</reference>
<comment type="caution">
    <text evidence="10">The sequence shown here is derived from an EMBL/GenBank/DDBJ whole genome shotgun (WGS) entry which is preliminary data.</text>
</comment>
<evidence type="ECO:0000256" key="4">
    <source>
        <dbReference type="ARBA" id="ARBA00022605"/>
    </source>
</evidence>
<name>A0ABP5TSS2_9ACTN</name>
<evidence type="ECO:0000256" key="6">
    <source>
        <dbReference type="ARBA" id="ARBA00023192"/>
    </source>
</evidence>
<comment type="pathway">
    <text evidence="1">Amino-acid biosynthesis; L-cysteine biosynthesis; L-cysteine from L-serine: step 1/2.</text>
</comment>
<dbReference type="NCBIfam" id="NF041874">
    <property type="entry name" value="EPS_EpsC"/>
    <property type="match status" value="1"/>
</dbReference>
<dbReference type="EMBL" id="BAAARV010000046">
    <property type="protein sequence ID" value="GAA2359695.1"/>
    <property type="molecule type" value="Genomic_DNA"/>
</dbReference>
<evidence type="ECO:0000313" key="10">
    <source>
        <dbReference type="EMBL" id="GAA2359695.1"/>
    </source>
</evidence>
<dbReference type="PANTHER" id="PTHR42811">
    <property type="entry name" value="SERINE ACETYLTRANSFERASE"/>
    <property type="match status" value="1"/>
</dbReference>
<dbReference type="RefSeq" id="WP_344615316.1">
    <property type="nucleotide sequence ID" value="NZ_BAAARV010000046.1"/>
</dbReference>
<feature type="compositionally biased region" description="Polar residues" evidence="9">
    <location>
        <begin position="178"/>
        <end position="196"/>
    </location>
</feature>
<organism evidence="10 11">
    <name type="scientific">Dactylosporangium salmoneum</name>
    <dbReference type="NCBI Taxonomy" id="53361"/>
    <lineage>
        <taxon>Bacteria</taxon>
        <taxon>Bacillati</taxon>
        <taxon>Actinomycetota</taxon>
        <taxon>Actinomycetes</taxon>
        <taxon>Micromonosporales</taxon>
        <taxon>Micromonosporaceae</taxon>
        <taxon>Dactylosporangium</taxon>
    </lineage>
</organism>
<dbReference type="SUPFAM" id="SSF51161">
    <property type="entry name" value="Trimeric LpxA-like enzymes"/>
    <property type="match status" value="1"/>
</dbReference>